<evidence type="ECO:0000256" key="8">
    <source>
        <dbReference type="ARBA" id="ARBA00038313"/>
    </source>
</evidence>
<comment type="catalytic activity">
    <reaction evidence="13">
        <text>5,6-dihydrouridine(17) in tRNA + NADP(+) = uridine(17) in tRNA + NADPH + H(+)</text>
        <dbReference type="Rhea" id="RHEA:53368"/>
        <dbReference type="Rhea" id="RHEA-COMP:13541"/>
        <dbReference type="Rhea" id="RHEA-COMP:13542"/>
        <dbReference type="ChEBI" id="CHEBI:15378"/>
        <dbReference type="ChEBI" id="CHEBI:57783"/>
        <dbReference type="ChEBI" id="CHEBI:58349"/>
        <dbReference type="ChEBI" id="CHEBI:65315"/>
        <dbReference type="ChEBI" id="CHEBI:74443"/>
        <dbReference type="EC" id="1.3.1.88"/>
    </reaction>
    <physiologicalReaction direction="right-to-left" evidence="13">
        <dbReference type="Rhea" id="RHEA:53370"/>
    </physiologicalReaction>
</comment>
<evidence type="ECO:0000256" key="3">
    <source>
        <dbReference type="ARBA" id="ARBA00022643"/>
    </source>
</evidence>
<dbReference type="RefSeq" id="XP_007513672.1">
    <property type="nucleotide sequence ID" value="XM_007513610.1"/>
</dbReference>
<keyword evidence="4" id="KW-0819">tRNA processing</keyword>
<evidence type="ECO:0000256" key="7">
    <source>
        <dbReference type="ARBA" id="ARBA00023027"/>
    </source>
</evidence>
<dbReference type="Proteomes" id="UP000198341">
    <property type="component" value="Chromosome 4"/>
</dbReference>
<dbReference type="PROSITE" id="PS01136">
    <property type="entry name" value="UPF0034"/>
    <property type="match status" value="1"/>
</dbReference>
<dbReference type="GO" id="GO:0017150">
    <property type="term" value="F:tRNA dihydrouridine synthase activity"/>
    <property type="evidence" value="ECO:0007669"/>
    <property type="project" value="InterPro"/>
</dbReference>
<evidence type="ECO:0000256" key="13">
    <source>
        <dbReference type="ARBA" id="ARBA00049467"/>
    </source>
</evidence>
<proteinExistence type="inferred from homology"/>
<evidence type="ECO:0000256" key="11">
    <source>
        <dbReference type="ARBA" id="ARBA00047652"/>
    </source>
</evidence>
<keyword evidence="17" id="KW-1185">Reference proteome</keyword>
<dbReference type="PANTHER" id="PTHR11082">
    <property type="entry name" value="TRNA-DIHYDROURIDINE SYNTHASE"/>
    <property type="match status" value="1"/>
</dbReference>
<dbReference type="PANTHER" id="PTHR11082:SF5">
    <property type="entry name" value="TRNA-DIHYDROURIDINE(16_17) SYNTHASE [NAD(P)(+)]-LIKE"/>
    <property type="match status" value="1"/>
</dbReference>
<evidence type="ECO:0000256" key="10">
    <source>
        <dbReference type="ARBA" id="ARBA00047287"/>
    </source>
</evidence>
<dbReference type="GeneID" id="19016124"/>
<comment type="similarity">
    <text evidence="8">Belongs to the Dus family. Dus1 subfamily.</text>
</comment>
<evidence type="ECO:0000259" key="15">
    <source>
        <dbReference type="Pfam" id="PF01207"/>
    </source>
</evidence>
<dbReference type="SUPFAM" id="SSF51395">
    <property type="entry name" value="FMN-linked oxidoreductases"/>
    <property type="match status" value="1"/>
</dbReference>
<comment type="cofactor">
    <cofactor evidence="1">
        <name>FMN</name>
        <dbReference type="ChEBI" id="CHEBI:58210"/>
    </cofactor>
</comment>
<keyword evidence="7" id="KW-0520">NAD</keyword>
<feature type="region of interest" description="Disordered" evidence="14">
    <location>
        <begin position="452"/>
        <end position="473"/>
    </location>
</feature>
<evidence type="ECO:0000313" key="17">
    <source>
        <dbReference type="Proteomes" id="UP000198341"/>
    </source>
</evidence>
<evidence type="ECO:0000256" key="5">
    <source>
        <dbReference type="ARBA" id="ARBA00022857"/>
    </source>
</evidence>
<dbReference type="EC" id="1.3.1.88" evidence="9"/>
<evidence type="ECO:0000313" key="16">
    <source>
        <dbReference type="EMBL" id="CCO16197.1"/>
    </source>
</evidence>
<dbReference type="eggNOG" id="KOG2335">
    <property type="taxonomic scope" value="Eukaryota"/>
</dbReference>
<organism evidence="16 17">
    <name type="scientific">Bathycoccus prasinos</name>
    <dbReference type="NCBI Taxonomy" id="41875"/>
    <lineage>
        <taxon>Eukaryota</taxon>
        <taxon>Viridiplantae</taxon>
        <taxon>Chlorophyta</taxon>
        <taxon>Mamiellophyceae</taxon>
        <taxon>Mamiellales</taxon>
        <taxon>Bathycoccaceae</taxon>
        <taxon>Bathycoccus</taxon>
    </lineage>
</organism>
<keyword evidence="2" id="KW-0285">Flavoprotein</keyword>
<comment type="catalytic activity">
    <reaction evidence="10">
        <text>5,6-dihydrouridine(17) in tRNA + NAD(+) = uridine(17) in tRNA + NADH + H(+)</text>
        <dbReference type="Rhea" id="RHEA:53372"/>
        <dbReference type="Rhea" id="RHEA-COMP:13541"/>
        <dbReference type="Rhea" id="RHEA-COMP:13542"/>
        <dbReference type="ChEBI" id="CHEBI:15378"/>
        <dbReference type="ChEBI" id="CHEBI:57540"/>
        <dbReference type="ChEBI" id="CHEBI:57945"/>
        <dbReference type="ChEBI" id="CHEBI:65315"/>
        <dbReference type="ChEBI" id="CHEBI:74443"/>
        <dbReference type="EC" id="1.3.1.88"/>
    </reaction>
    <physiologicalReaction direction="right-to-left" evidence="10">
        <dbReference type="Rhea" id="RHEA:53374"/>
    </physiologicalReaction>
</comment>
<feature type="domain" description="DUS-like FMN-binding" evidence="15">
    <location>
        <begin position="100"/>
        <end position="391"/>
    </location>
</feature>
<evidence type="ECO:0000256" key="9">
    <source>
        <dbReference type="ARBA" id="ARBA00038890"/>
    </source>
</evidence>
<sequence length="473" mass="54524">MAHKKRRKAPPDENGKPTTADIYAACVEIRNPNGKQPSKFSHVDITPYSDIRIESNVPSSEHKPRWTKETKPKGFEYLKQLFEDRGEGVREEKVKRSFWVAPMVDASDHAFRILCKRYGADGSYTPMIHSKIFMESATFRKEYFSTHATEECRPLLAQFCANDPTTLLKAARVIQPFCDGVDINFGCPQRIAKRGNYGAFLMDDWPLVEKLIKELDENLDVPVTAKIRVYDDLEKSVEYAKMVEKAGAQIIAVHGRTREQKRLAEYKCNWDFIKAIKEAVSVPVLANGGVRNYQELQECLEYTGVDGYLSAEPLLGNPTLFSNPPFAPNPSEGQPPYPLENDHSFQVFLEYIDICRKHPTAPKIVFGHLHGIVGHWMHEFHDLRDDLNENRRKYADLDALAEWVERLRARAKEIREKEGRNYPIRKMSQKQVDRQKKREIAEAIATQEEEEKMLKDIDEKDKEREKDLKLAAE</sequence>
<dbReference type="GO" id="GO:0050660">
    <property type="term" value="F:flavin adenine dinucleotide binding"/>
    <property type="evidence" value="ECO:0007669"/>
    <property type="project" value="InterPro"/>
</dbReference>
<evidence type="ECO:0000256" key="12">
    <source>
        <dbReference type="ARBA" id="ARBA00048934"/>
    </source>
</evidence>
<reference evidence="16 17" key="1">
    <citation type="submission" date="2011-10" db="EMBL/GenBank/DDBJ databases">
        <authorList>
            <person name="Genoscope - CEA"/>
        </authorList>
    </citation>
    <scope>NUCLEOTIDE SEQUENCE [LARGE SCALE GENOMIC DNA]</scope>
    <source>
        <strain evidence="16 17">RCC 1105</strain>
    </source>
</reference>
<keyword evidence="3" id="KW-0288">FMN</keyword>
<accession>K8EDM6</accession>
<dbReference type="Gene3D" id="3.20.20.70">
    <property type="entry name" value="Aldolase class I"/>
    <property type="match status" value="1"/>
</dbReference>
<dbReference type="InterPro" id="IPR035587">
    <property type="entry name" value="DUS-like_FMN-bd"/>
</dbReference>
<keyword evidence="6" id="KW-0560">Oxidoreductase</keyword>
<evidence type="ECO:0000256" key="1">
    <source>
        <dbReference type="ARBA" id="ARBA00001917"/>
    </source>
</evidence>
<comment type="catalytic activity">
    <reaction evidence="12">
        <text>5,6-dihydrouridine(16) in tRNA + NAD(+) = uridine(16) in tRNA + NADH + H(+)</text>
        <dbReference type="Rhea" id="RHEA:53380"/>
        <dbReference type="Rhea" id="RHEA-COMP:13543"/>
        <dbReference type="Rhea" id="RHEA-COMP:13544"/>
        <dbReference type="ChEBI" id="CHEBI:15378"/>
        <dbReference type="ChEBI" id="CHEBI:57540"/>
        <dbReference type="ChEBI" id="CHEBI:57945"/>
        <dbReference type="ChEBI" id="CHEBI:65315"/>
        <dbReference type="ChEBI" id="CHEBI:74443"/>
        <dbReference type="EC" id="1.3.1.88"/>
    </reaction>
    <physiologicalReaction direction="right-to-left" evidence="12">
        <dbReference type="Rhea" id="RHEA:53382"/>
    </physiologicalReaction>
</comment>
<keyword evidence="5" id="KW-0521">NADP</keyword>
<evidence type="ECO:0000256" key="14">
    <source>
        <dbReference type="SAM" id="MobiDB-lite"/>
    </source>
</evidence>
<gene>
    <name evidence="16" type="ORF">Bathy04g00990</name>
</gene>
<dbReference type="CDD" id="cd02801">
    <property type="entry name" value="DUS_like_FMN"/>
    <property type="match status" value="1"/>
</dbReference>
<dbReference type="EMBL" id="FO082275">
    <property type="protein sequence ID" value="CCO16197.1"/>
    <property type="molecule type" value="Genomic_DNA"/>
</dbReference>
<evidence type="ECO:0000256" key="6">
    <source>
        <dbReference type="ARBA" id="ARBA00023002"/>
    </source>
</evidence>
<dbReference type="STRING" id="41875.K8EDM6"/>
<dbReference type="OrthoDB" id="272303at2759"/>
<evidence type="ECO:0000256" key="4">
    <source>
        <dbReference type="ARBA" id="ARBA00022694"/>
    </source>
</evidence>
<dbReference type="Pfam" id="PF01207">
    <property type="entry name" value="Dus"/>
    <property type="match status" value="1"/>
</dbReference>
<name>K8EDM6_9CHLO</name>
<protein>
    <recommendedName>
        <fullName evidence="9">tRNA-dihydrouridine(16/17) synthase [NAD(P)(+)]</fullName>
        <ecNumber evidence="9">1.3.1.88</ecNumber>
    </recommendedName>
</protein>
<evidence type="ECO:0000256" key="2">
    <source>
        <dbReference type="ARBA" id="ARBA00022630"/>
    </source>
</evidence>
<comment type="catalytic activity">
    <reaction evidence="11">
        <text>5,6-dihydrouridine(16) in tRNA + NADP(+) = uridine(16) in tRNA + NADPH + H(+)</text>
        <dbReference type="Rhea" id="RHEA:53376"/>
        <dbReference type="Rhea" id="RHEA-COMP:13543"/>
        <dbReference type="Rhea" id="RHEA-COMP:13544"/>
        <dbReference type="ChEBI" id="CHEBI:15378"/>
        <dbReference type="ChEBI" id="CHEBI:57783"/>
        <dbReference type="ChEBI" id="CHEBI:58349"/>
        <dbReference type="ChEBI" id="CHEBI:65315"/>
        <dbReference type="ChEBI" id="CHEBI:74443"/>
        <dbReference type="EC" id="1.3.1.88"/>
    </reaction>
    <physiologicalReaction direction="right-to-left" evidence="11">
        <dbReference type="Rhea" id="RHEA:53378"/>
    </physiologicalReaction>
</comment>
<dbReference type="KEGG" id="bpg:Bathy04g00990"/>
<dbReference type="InterPro" id="IPR018517">
    <property type="entry name" value="tRNA_hU_synthase_CS"/>
</dbReference>
<dbReference type="AlphaFoldDB" id="K8EDM6"/>
<dbReference type="InterPro" id="IPR013785">
    <property type="entry name" value="Aldolase_TIM"/>
</dbReference>